<accession>A0A8K0K7H7</accession>
<dbReference type="OrthoDB" id="6330879at2759"/>
<feature type="domain" description="Lipoxygenase" evidence="4">
    <location>
        <begin position="1"/>
        <end position="137"/>
    </location>
</feature>
<keyword evidence="2" id="KW-0223">Dioxygenase</keyword>
<evidence type="ECO:0000256" key="3">
    <source>
        <dbReference type="ARBA" id="ARBA00023002"/>
    </source>
</evidence>
<dbReference type="EMBL" id="KZ308446">
    <property type="protein sequence ID" value="KAG8229787.1"/>
    <property type="molecule type" value="Genomic_DNA"/>
</dbReference>
<reference evidence="5" key="1">
    <citation type="submission" date="2013-04" db="EMBL/GenBank/DDBJ databases">
        <authorList>
            <person name="Qu J."/>
            <person name="Murali S.C."/>
            <person name="Bandaranaike D."/>
            <person name="Bellair M."/>
            <person name="Blankenburg K."/>
            <person name="Chao H."/>
            <person name="Dinh H."/>
            <person name="Doddapaneni H."/>
            <person name="Downs B."/>
            <person name="Dugan-Rocha S."/>
            <person name="Elkadiri S."/>
            <person name="Gnanaolivu R.D."/>
            <person name="Hernandez B."/>
            <person name="Javaid M."/>
            <person name="Jayaseelan J.C."/>
            <person name="Lee S."/>
            <person name="Li M."/>
            <person name="Ming W."/>
            <person name="Munidasa M."/>
            <person name="Muniz J."/>
            <person name="Nguyen L."/>
            <person name="Ongeri F."/>
            <person name="Osuji N."/>
            <person name="Pu L.-L."/>
            <person name="Puazo M."/>
            <person name="Qu C."/>
            <person name="Quiroz J."/>
            <person name="Raj R."/>
            <person name="Weissenberger G."/>
            <person name="Xin Y."/>
            <person name="Zou X."/>
            <person name="Han Y."/>
            <person name="Richards S."/>
            <person name="Worley K."/>
            <person name="Muzny D."/>
            <person name="Gibbs R."/>
        </authorList>
    </citation>
    <scope>NUCLEOTIDE SEQUENCE</scope>
    <source>
        <strain evidence="5">Sampled in the wild</strain>
    </source>
</reference>
<dbReference type="PROSITE" id="PS51393">
    <property type="entry name" value="LIPOXYGENASE_3"/>
    <property type="match status" value="1"/>
</dbReference>
<evidence type="ECO:0000256" key="2">
    <source>
        <dbReference type="ARBA" id="ARBA00022964"/>
    </source>
</evidence>
<dbReference type="Pfam" id="PF00305">
    <property type="entry name" value="Lipoxygenase"/>
    <property type="match status" value="1"/>
</dbReference>
<keyword evidence="6" id="KW-1185">Reference proteome</keyword>
<dbReference type="PANTHER" id="PTHR11771">
    <property type="entry name" value="LIPOXYGENASE"/>
    <property type="match status" value="1"/>
</dbReference>
<comment type="caution">
    <text evidence="5">The sequence shown here is derived from an EMBL/GenBank/DDBJ whole genome shotgun (WGS) entry which is preliminary data.</text>
</comment>
<proteinExistence type="predicted"/>
<dbReference type="InterPro" id="IPR000907">
    <property type="entry name" value="LipOase"/>
</dbReference>
<dbReference type="Proteomes" id="UP000792457">
    <property type="component" value="Unassembled WGS sequence"/>
</dbReference>
<dbReference type="GO" id="GO:0034440">
    <property type="term" value="P:lipid oxidation"/>
    <property type="evidence" value="ECO:0007669"/>
    <property type="project" value="InterPro"/>
</dbReference>
<keyword evidence="1" id="KW-0479">Metal-binding</keyword>
<dbReference type="SUPFAM" id="SSF48484">
    <property type="entry name" value="Lipoxigenase"/>
    <property type="match status" value="1"/>
</dbReference>
<evidence type="ECO:0000313" key="5">
    <source>
        <dbReference type="EMBL" id="KAG8229787.1"/>
    </source>
</evidence>
<dbReference type="GO" id="GO:0046872">
    <property type="term" value="F:metal ion binding"/>
    <property type="evidence" value="ECO:0007669"/>
    <property type="project" value="UniProtKB-KW"/>
</dbReference>
<protein>
    <recommendedName>
        <fullName evidence="4">Lipoxygenase domain-containing protein</fullName>
    </recommendedName>
</protein>
<reference evidence="5" key="2">
    <citation type="submission" date="2017-10" db="EMBL/GenBank/DDBJ databases">
        <title>Ladona fulva Genome sequencing and assembly.</title>
        <authorList>
            <person name="Murali S."/>
            <person name="Richards S."/>
            <person name="Bandaranaike D."/>
            <person name="Bellair M."/>
            <person name="Blankenburg K."/>
            <person name="Chao H."/>
            <person name="Dinh H."/>
            <person name="Doddapaneni H."/>
            <person name="Dugan-Rocha S."/>
            <person name="Elkadiri S."/>
            <person name="Gnanaolivu R."/>
            <person name="Hernandez B."/>
            <person name="Skinner E."/>
            <person name="Javaid M."/>
            <person name="Lee S."/>
            <person name="Li M."/>
            <person name="Ming W."/>
            <person name="Munidasa M."/>
            <person name="Muniz J."/>
            <person name="Nguyen L."/>
            <person name="Hughes D."/>
            <person name="Osuji N."/>
            <person name="Pu L.-L."/>
            <person name="Puazo M."/>
            <person name="Qu C."/>
            <person name="Quiroz J."/>
            <person name="Raj R."/>
            <person name="Weissenberger G."/>
            <person name="Xin Y."/>
            <person name="Zou X."/>
            <person name="Han Y."/>
            <person name="Worley K."/>
            <person name="Muzny D."/>
            <person name="Gibbs R."/>
        </authorList>
    </citation>
    <scope>NUCLEOTIDE SEQUENCE</scope>
    <source>
        <strain evidence="5">Sampled in the wild</strain>
    </source>
</reference>
<dbReference type="AlphaFoldDB" id="A0A8K0K7H7"/>
<evidence type="ECO:0000259" key="4">
    <source>
        <dbReference type="PROSITE" id="PS51393"/>
    </source>
</evidence>
<name>A0A8K0K7H7_LADFU</name>
<dbReference type="InterPro" id="IPR036226">
    <property type="entry name" value="LipOase_C_sf"/>
</dbReference>
<evidence type="ECO:0000313" key="6">
    <source>
        <dbReference type="Proteomes" id="UP000792457"/>
    </source>
</evidence>
<keyword evidence="3" id="KW-0560">Oxidoreductase</keyword>
<gene>
    <name evidence="5" type="ORF">J437_LFUL005868</name>
</gene>
<dbReference type="InterPro" id="IPR013819">
    <property type="entry name" value="LipOase_C"/>
</dbReference>
<dbReference type="Gene3D" id="1.20.245.10">
    <property type="entry name" value="Lipoxygenase-1, Domain 5"/>
    <property type="match status" value="1"/>
</dbReference>
<organism evidence="5 6">
    <name type="scientific">Ladona fulva</name>
    <name type="common">Scarce chaser dragonfly</name>
    <name type="synonym">Libellula fulva</name>
    <dbReference type="NCBI Taxonomy" id="123851"/>
    <lineage>
        <taxon>Eukaryota</taxon>
        <taxon>Metazoa</taxon>
        <taxon>Ecdysozoa</taxon>
        <taxon>Arthropoda</taxon>
        <taxon>Hexapoda</taxon>
        <taxon>Insecta</taxon>
        <taxon>Pterygota</taxon>
        <taxon>Palaeoptera</taxon>
        <taxon>Odonata</taxon>
        <taxon>Epiprocta</taxon>
        <taxon>Anisoptera</taxon>
        <taxon>Libelluloidea</taxon>
        <taxon>Libellulidae</taxon>
        <taxon>Ladona</taxon>
    </lineage>
</organism>
<sequence>MPEDEAFSEKYMLDFLSLKGTLMAQTMYLKLTTENWNSLDDLKNVYMENTNMYMPKAANYWMEDEWFGAQRVQGVNPVLITLCRKIPSKLGVTNEMMNSFLEGMTLDEAVNNNKIFMVDLEILDGVPTKEGETVCDY</sequence>
<dbReference type="GO" id="GO:0016702">
    <property type="term" value="F:oxidoreductase activity, acting on single donors with incorporation of molecular oxygen, incorporation of two atoms of oxygen"/>
    <property type="evidence" value="ECO:0007669"/>
    <property type="project" value="InterPro"/>
</dbReference>
<evidence type="ECO:0000256" key="1">
    <source>
        <dbReference type="ARBA" id="ARBA00022723"/>
    </source>
</evidence>